<dbReference type="Pfam" id="PF13672">
    <property type="entry name" value="PP2C_2"/>
    <property type="match status" value="1"/>
</dbReference>
<evidence type="ECO:0000313" key="3">
    <source>
        <dbReference type="EMBL" id="PKZ41231.1"/>
    </source>
</evidence>
<name>A0A2I1P9F2_9MICO</name>
<dbReference type="Proteomes" id="UP000234206">
    <property type="component" value="Unassembled WGS sequence"/>
</dbReference>
<dbReference type="RefSeq" id="WP_101849855.1">
    <property type="nucleotide sequence ID" value="NZ_PKIZ01000016.1"/>
</dbReference>
<feature type="domain" description="PPM-type phosphatase" evidence="2">
    <location>
        <begin position="36"/>
        <end position="171"/>
    </location>
</feature>
<accession>A0A2I1P9F2</accession>
<evidence type="ECO:0000313" key="4">
    <source>
        <dbReference type="Proteomes" id="UP000234206"/>
    </source>
</evidence>
<proteinExistence type="predicted"/>
<dbReference type="AlphaFoldDB" id="A0A2I1P9F2"/>
<dbReference type="OrthoDB" id="3190646at2"/>
<feature type="region of interest" description="Disordered" evidence="1">
    <location>
        <begin position="1"/>
        <end position="22"/>
    </location>
</feature>
<sequence length="289" mass="30071">MGIDRRMLGPVSPEVGPSHGAPLEPGGRVRWAAHTAIDCQDAAAWRALPAAGGRAAVGVVADGAGVGPELRPGCEHPVDWFSTRLVDAVLARLSPADALGPVVGEPPALADAVAGALECVRGAHPDCDADTGPWATLAVARAVGDRLEYFVLCDSSLVVRFTDGQVLQVIDGRLDALVGGWAGTGPSPASVMNTPGGWWSARADVRAADEGLTGSFALEEVEAAWLATDGATRPIEMFRTLDAPAWAEAVARDPWALAHGIRAHETEHAERLRAGGHKVHDDIAILRVV</sequence>
<evidence type="ECO:0000256" key="1">
    <source>
        <dbReference type="SAM" id="MobiDB-lite"/>
    </source>
</evidence>
<dbReference type="EMBL" id="PKIZ01000016">
    <property type="protein sequence ID" value="PKZ41231.1"/>
    <property type="molecule type" value="Genomic_DNA"/>
</dbReference>
<gene>
    <name evidence="3" type="ORF">CYJ76_08620</name>
</gene>
<organism evidence="3 4">
    <name type="scientific">Kytococcus schroeteri</name>
    <dbReference type="NCBI Taxonomy" id="138300"/>
    <lineage>
        <taxon>Bacteria</taxon>
        <taxon>Bacillati</taxon>
        <taxon>Actinomycetota</taxon>
        <taxon>Actinomycetes</taxon>
        <taxon>Micrococcales</taxon>
        <taxon>Kytococcaceae</taxon>
        <taxon>Kytococcus</taxon>
    </lineage>
</organism>
<keyword evidence="4" id="KW-1185">Reference proteome</keyword>
<comment type="caution">
    <text evidence="3">The sequence shown here is derived from an EMBL/GenBank/DDBJ whole genome shotgun (WGS) entry which is preliminary data.</text>
</comment>
<dbReference type="InterPro" id="IPR001932">
    <property type="entry name" value="PPM-type_phosphatase-like_dom"/>
</dbReference>
<reference evidence="3 4" key="1">
    <citation type="submission" date="2017-12" db="EMBL/GenBank/DDBJ databases">
        <title>Phylogenetic diversity of female urinary microbiome.</title>
        <authorList>
            <person name="Thomas-White K."/>
            <person name="Wolfe A.J."/>
        </authorList>
    </citation>
    <scope>NUCLEOTIDE SEQUENCE [LARGE SCALE GENOMIC DNA]</scope>
    <source>
        <strain evidence="3 4">UMB1298</strain>
    </source>
</reference>
<evidence type="ECO:0000259" key="2">
    <source>
        <dbReference type="Pfam" id="PF13672"/>
    </source>
</evidence>
<protein>
    <recommendedName>
        <fullName evidence="2">PPM-type phosphatase domain-containing protein</fullName>
    </recommendedName>
</protein>